<evidence type="ECO:0000256" key="2">
    <source>
        <dbReference type="RuleBase" id="RU000411"/>
    </source>
</evidence>
<dbReference type="Gramene" id="KQL07122">
    <property type="protein sequence ID" value="KQL07122"/>
    <property type="gene ID" value="SETIT_003994mg"/>
</dbReference>
<dbReference type="InterPro" id="IPR042178">
    <property type="entry name" value="Serpin_sf_1"/>
</dbReference>
<dbReference type="EnsemblPlants" id="KQL07122">
    <property type="protein sequence ID" value="KQL07122"/>
    <property type="gene ID" value="SETIT_003994mg"/>
</dbReference>
<dbReference type="OMA" id="DMINNWV"/>
<evidence type="ECO:0000256" key="1">
    <source>
        <dbReference type="ARBA" id="ARBA00009500"/>
    </source>
</evidence>
<dbReference type="Gene3D" id="3.30.497.10">
    <property type="entry name" value="Antithrombin, subunit I, domain 2"/>
    <property type="match status" value="1"/>
</dbReference>
<evidence type="ECO:0000313" key="4">
    <source>
        <dbReference type="EnsemblPlants" id="KQL07122"/>
    </source>
</evidence>
<dbReference type="eggNOG" id="KOG2392">
    <property type="taxonomic scope" value="Eukaryota"/>
</dbReference>
<protein>
    <recommendedName>
        <fullName evidence="3">Serpin domain-containing protein</fullName>
    </recommendedName>
</protein>
<dbReference type="AlphaFoldDB" id="K3XQ14"/>
<dbReference type="Pfam" id="PF00079">
    <property type="entry name" value="Serpin"/>
    <property type="match status" value="1"/>
</dbReference>
<dbReference type="PROSITE" id="PS00284">
    <property type="entry name" value="SERPIN"/>
    <property type="match status" value="1"/>
</dbReference>
<dbReference type="InParanoid" id="K3XQ14"/>
<dbReference type="Proteomes" id="UP000004995">
    <property type="component" value="Unassembled WGS sequence"/>
</dbReference>
<dbReference type="EMBL" id="AGNK02003319">
    <property type="status" value="NOT_ANNOTATED_CDS"/>
    <property type="molecule type" value="Genomic_DNA"/>
</dbReference>
<feature type="domain" description="Serpin" evidence="3">
    <location>
        <begin position="3"/>
        <end position="273"/>
    </location>
</feature>
<sequence>MEQEHAAAAGDEAAFSMRALRHIASRDEARRQMNQWIESATAGRIKDLIRAGSISRATQAVLTNALYFKGAWSRKFDARFTEHAAFYLPNGSHVRVPFMSSTRDQHIARRAGYKVLKLPYASAPGGQQRIFSMYIYLPDDHYGLRGLLHSLSSNPALLESSRTMGRKVPVGVFMVPKFTISCKTDATEMLQALGLNLPFDPVQADLSEMVHHMCFVEVNEEGTEAAAATGCRVIPGCAPRMTKEDFVANHPFMFLIKEDLSGLVVFAGQVTNPSLSP</sequence>
<keyword evidence="5" id="KW-1185">Reference proteome</keyword>
<accession>K3XQ14</accession>
<dbReference type="InterPro" id="IPR000215">
    <property type="entry name" value="Serpin_fam"/>
</dbReference>
<organism evidence="4 5">
    <name type="scientific">Setaria italica</name>
    <name type="common">Foxtail millet</name>
    <name type="synonym">Panicum italicum</name>
    <dbReference type="NCBI Taxonomy" id="4555"/>
    <lineage>
        <taxon>Eukaryota</taxon>
        <taxon>Viridiplantae</taxon>
        <taxon>Streptophyta</taxon>
        <taxon>Embryophyta</taxon>
        <taxon>Tracheophyta</taxon>
        <taxon>Spermatophyta</taxon>
        <taxon>Magnoliopsida</taxon>
        <taxon>Liliopsida</taxon>
        <taxon>Poales</taxon>
        <taxon>Poaceae</taxon>
        <taxon>PACMAD clade</taxon>
        <taxon>Panicoideae</taxon>
        <taxon>Panicodae</taxon>
        <taxon>Paniceae</taxon>
        <taxon>Cenchrinae</taxon>
        <taxon>Setaria</taxon>
    </lineage>
</organism>
<evidence type="ECO:0000313" key="5">
    <source>
        <dbReference type="Proteomes" id="UP000004995"/>
    </source>
</evidence>
<reference evidence="4" key="2">
    <citation type="submission" date="2018-08" db="UniProtKB">
        <authorList>
            <consortium name="EnsemblPlants"/>
        </authorList>
    </citation>
    <scope>IDENTIFICATION</scope>
    <source>
        <strain evidence="4">Yugu1</strain>
    </source>
</reference>
<reference evidence="5" key="1">
    <citation type="journal article" date="2012" name="Nat. Biotechnol.">
        <title>Reference genome sequence of the model plant Setaria.</title>
        <authorList>
            <person name="Bennetzen J.L."/>
            <person name="Schmutz J."/>
            <person name="Wang H."/>
            <person name="Percifield R."/>
            <person name="Hawkins J."/>
            <person name="Pontaroli A.C."/>
            <person name="Estep M."/>
            <person name="Feng L."/>
            <person name="Vaughn J.N."/>
            <person name="Grimwood J."/>
            <person name="Jenkins J."/>
            <person name="Barry K."/>
            <person name="Lindquist E."/>
            <person name="Hellsten U."/>
            <person name="Deshpande S."/>
            <person name="Wang X."/>
            <person name="Wu X."/>
            <person name="Mitros T."/>
            <person name="Triplett J."/>
            <person name="Yang X."/>
            <person name="Ye C.Y."/>
            <person name="Mauro-Herrera M."/>
            <person name="Wang L."/>
            <person name="Li P."/>
            <person name="Sharma M."/>
            <person name="Sharma R."/>
            <person name="Ronald P.C."/>
            <person name="Panaud O."/>
            <person name="Kellogg E.A."/>
            <person name="Brutnell T.P."/>
            <person name="Doust A.N."/>
            <person name="Tuskan G.A."/>
            <person name="Rokhsar D."/>
            <person name="Devos K.M."/>
        </authorList>
    </citation>
    <scope>NUCLEOTIDE SEQUENCE [LARGE SCALE GENOMIC DNA]</scope>
    <source>
        <strain evidence="5">cv. Yugu1</strain>
    </source>
</reference>
<dbReference type="STRING" id="4555.K3XQ14"/>
<dbReference type="SUPFAM" id="SSF56574">
    <property type="entry name" value="Serpins"/>
    <property type="match status" value="1"/>
</dbReference>
<dbReference type="GO" id="GO:0005615">
    <property type="term" value="C:extracellular space"/>
    <property type="evidence" value="ECO:0007669"/>
    <property type="project" value="InterPro"/>
</dbReference>
<dbReference type="GO" id="GO:0004867">
    <property type="term" value="F:serine-type endopeptidase inhibitor activity"/>
    <property type="evidence" value="ECO:0007669"/>
    <property type="project" value="InterPro"/>
</dbReference>
<comment type="similarity">
    <text evidence="1 2">Belongs to the serpin family.</text>
</comment>
<dbReference type="InterPro" id="IPR023796">
    <property type="entry name" value="Serpin_dom"/>
</dbReference>
<dbReference type="PANTHER" id="PTHR11461">
    <property type="entry name" value="SERINE PROTEASE INHIBITOR, SERPIN"/>
    <property type="match status" value="1"/>
</dbReference>
<dbReference type="SMART" id="SM00093">
    <property type="entry name" value="SERPIN"/>
    <property type="match status" value="1"/>
</dbReference>
<dbReference type="InterPro" id="IPR036186">
    <property type="entry name" value="Serpin_sf"/>
</dbReference>
<dbReference type="InterPro" id="IPR042185">
    <property type="entry name" value="Serpin_sf_2"/>
</dbReference>
<dbReference type="InterPro" id="IPR023795">
    <property type="entry name" value="Serpin_CS"/>
</dbReference>
<name>K3XQ14_SETIT</name>
<proteinExistence type="inferred from homology"/>
<evidence type="ECO:0000259" key="3">
    <source>
        <dbReference type="SMART" id="SM00093"/>
    </source>
</evidence>
<dbReference type="HOGENOM" id="CLU_023330_4_1_1"/>
<dbReference type="PANTHER" id="PTHR11461:SF306">
    <property type="entry name" value="SERPIN-Z1"/>
    <property type="match status" value="1"/>
</dbReference>
<dbReference type="Gene3D" id="2.30.39.10">
    <property type="entry name" value="Alpha-1-antitrypsin, domain 1"/>
    <property type="match status" value="1"/>
</dbReference>